<dbReference type="EMBL" id="LAZR01005607">
    <property type="protein sequence ID" value="KKM98552.1"/>
    <property type="molecule type" value="Genomic_DNA"/>
</dbReference>
<comment type="caution">
    <text evidence="1">The sequence shown here is derived from an EMBL/GenBank/DDBJ whole genome shotgun (WGS) entry which is preliminary data.</text>
</comment>
<gene>
    <name evidence="1" type="ORF">LCGC14_1156720</name>
</gene>
<organism evidence="1">
    <name type="scientific">marine sediment metagenome</name>
    <dbReference type="NCBI Taxonomy" id="412755"/>
    <lineage>
        <taxon>unclassified sequences</taxon>
        <taxon>metagenomes</taxon>
        <taxon>ecological metagenomes</taxon>
    </lineage>
</organism>
<accession>A0A0F9PZC6</accession>
<proteinExistence type="predicted"/>
<dbReference type="AlphaFoldDB" id="A0A0F9PZC6"/>
<reference evidence="1" key="1">
    <citation type="journal article" date="2015" name="Nature">
        <title>Complex archaea that bridge the gap between prokaryotes and eukaryotes.</title>
        <authorList>
            <person name="Spang A."/>
            <person name="Saw J.H."/>
            <person name="Jorgensen S.L."/>
            <person name="Zaremba-Niedzwiedzka K."/>
            <person name="Martijn J."/>
            <person name="Lind A.E."/>
            <person name="van Eijk R."/>
            <person name="Schleper C."/>
            <person name="Guy L."/>
            <person name="Ettema T.J."/>
        </authorList>
    </citation>
    <scope>NUCLEOTIDE SEQUENCE</scope>
</reference>
<sequence>MRKFYLIFIFHLLIYVFFSSINVFAIALVEPSASLELAETPDYASEVLQDPWDMSNREDISQRMVGFRSTYMKNGVWRGRTTSADAHFWFLWGGDPGAYATSREGARNPINTRRYNLLTVKMYLSDVSSGSMAQFYQFYRRDLKKPVKRAFRVKKGWNIYRLYTGYNLKAKPISLRLDPIKKKNVVVKIDWIRLSSAYERISIKWHSDSSDFNKKDYLYIDNDRSGYNGMLRMRYDIRPSKYTYWNHYFIDSMQPGKYYLYMKGWNGNYSNYSPVINIKKAPIVKITDPDEVGGRDWASTALRNSWNMSSPSDISQIANTARTSFARGRFSGVGKSPHKNDPFFLLNFGGKTVDAKRFHRLTFRYAYSGGFSLKRGTMSRIGWTTRRYNSTNQYQMSDDVVTYAGWNTYTVDLKKIHLNRGSYGWKDRITRLRFDPHEDPYGRRFYVDYVTLREDDATNPNGNFVIRYKLSQVDGPTSVSFYRDRDRRFGNGNEAFIKTVTANRGNNRFTWKPSKYVNGNYYIYARAGSGALRRGYYSSGPLKVVHNLSITANAKTIKRGSAIRIAGRVVPGRTTIALIRYKKVGSKKWRTAKRVRITKARYRARIRLRSPGKYIFMTRVPRLSSRHMAIHVK</sequence>
<name>A0A0F9PZC6_9ZZZZ</name>
<evidence type="ECO:0000313" key="1">
    <source>
        <dbReference type="EMBL" id="KKM98552.1"/>
    </source>
</evidence>
<protein>
    <submittedName>
        <fullName evidence="1">Uncharacterized protein</fullName>
    </submittedName>
</protein>